<sequence length="57" mass="6161">ACDEGLGEGTTEHVVERVGGKGWRLGRRPVHCRAGQIAMLGQTAGALSIRPWLRHRG</sequence>
<evidence type="ECO:0000313" key="1">
    <source>
        <dbReference type="EMBL" id="MCD9642714.1"/>
    </source>
</evidence>
<reference evidence="1 2" key="1">
    <citation type="journal article" date="2021" name="BMC Genomics">
        <title>Datura genome reveals duplications of psychoactive alkaloid biosynthetic genes and high mutation rate following tissue culture.</title>
        <authorList>
            <person name="Rajewski A."/>
            <person name="Carter-House D."/>
            <person name="Stajich J."/>
            <person name="Litt A."/>
        </authorList>
    </citation>
    <scope>NUCLEOTIDE SEQUENCE [LARGE SCALE GENOMIC DNA]</scope>
    <source>
        <strain evidence="1">AR-01</strain>
    </source>
</reference>
<gene>
    <name evidence="1" type="ORF">HAX54_029622</name>
</gene>
<protein>
    <submittedName>
        <fullName evidence="1">Uncharacterized protein</fullName>
    </submittedName>
</protein>
<dbReference type="EMBL" id="JACEIK010003686">
    <property type="protein sequence ID" value="MCD9642714.1"/>
    <property type="molecule type" value="Genomic_DNA"/>
</dbReference>
<evidence type="ECO:0000313" key="2">
    <source>
        <dbReference type="Proteomes" id="UP000823775"/>
    </source>
</evidence>
<dbReference type="Proteomes" id="UP000823775">
    <property type="component" value="Unassembled WGS sequence"/>
</dbReference>
<keyword evidence="2" id="KW-1185">Reference proteome</keyword>
<name>A0ABS8V984_DATST</name>
<proteinExistence type="predicted"/>
<comment type="caution">
    <text evidence="1">The sequence shown here is derived from an EMBL/GenBank/DDBJ whole genome shotgun (WGS) entry which is preliminary data.</text>
</comment>
<feature type="non-terminal residue" evidence="1">
    <location>
        <position position="1"/>
    </location>
</feature>
<organism evidence="1 2">
    <name type="scientific">Datura stramonium</name>
    <name type="common">Jimsonweed</name>
    <name type="synonym">Common thornapple</name>
    <dbReference type="NCBI Taxonomy" id="4076"/>
    <lineage>
        <taxon>Eukaryota</taxon>
        <taxon>Viridiplantae</taxon>
        <taxon>Streptophyta</taxon>
        <taxon>Embryophyta</taxon>
        <taxon>Tracheophyta</taxon>
        <taxon>Spermatophyta</taxon>
        <taxon>Magnoliopsida</taxon>
        <taxon>eudicotyledons</taxon>
        <taxon>Gunneridae</taxon>
        <taxon>Pentapetalae</taxon>
        <taxon>asterids</taxon>
        <taxon>lamiids</taxon>
        <taxon>Solanales</taxon>
        <taxon>Solanaceae</taxon>
        <taxon>Solanoideae</taxon>
        <taxon>Datureae</taxon>
        <taxon>Datura</taxon>
    </lineage>
</organism>
<accession>A0ABS8V984</accession>